<dbReference type="EMBL" id="LGRX02035130">
    <property type="protein sequence ID" value="KAK3236194.1"/>
    <property type="molecule type" value="Genomic_DNA"/>
</dbReference>
<sequence>MVKDVVSNIYAKGRHRKWAKAIRQHQLGDSYFDDSADVSKLAKVIVVLRSELATAGLDCDVSDTVHPNLGVQRFVNELVYDTLTYITEPDTVAYGYLLGTDSAADRDGRRALVDSIKGCVPPAARQKHQAEHSALV</sequence>
<keyword evidence="2" id="KW-1185">Reference proteome</keyword>
<accession>A0AAE0BIB2</accession>
<evidence type="ECO:0000313" key="2">
    <source>
        <dbReference type="Proteomes" id="UP001190700"/>
    </source>
</evidence>
<proteinExistence type="predicted"/>
<dbReference type="Proteomes" id="UP001190700">
    <property type="component" value="Unassembled WGS sequence"/>
</dbReference>
<protein>
    <submittedName>
        <fullName evidence="1">Uncharacterized protein</fullName>
    </submittedName>
</protein>
<name>A0AAE0BIB2_9CHLO</name>
<gene>
    <name evidence="1" type="ORF">CYMTET_53649</name>
</gene>
<dbReference type="AlphaFoldDB" id="A0AAE0BIB2"/>
<organism evidence="1 2">
    <name type="scientific">Cymbomonas tetramitiformis</name>
    <dbReference type="NCBI Taxonomy" id="36881"/>
    <lineage>
        <taxon>Eukaryota</taxon>
        <taxon>Viridiplantae</taxon>
        <taxon>Chlorophyta</taxon>
        <taxon>Pyramimonadophyceae</taxon>
        <taxon>Pyramimonadales</taxon>
        <taxon>Pyramimonadaceae</taxon>
        <taxon>Cymbomonas</taxon>
    </lineage>
</organism>
<comment type="caution">
    <text evidence="1">The sequence shown here is derived from an EMBL/GenBank/DDBJ whole genome shotgun (WGS) entry which is preliminary data.</text>
</comment>
<reference evidence="1 2" key="1">
    <citation type="journal article" date="2015" name="Genome Biol. Evol.">
        <title>Comparative Genomics of a Bacterivorous Green Alga Reveals Evolutionary Causalities and Consequences of Phago-Mixotrophic Mode of Nutrition.</title>
        <authorList>
            <person name="Burns J.A."/>
            <person name="Paasch A."/>
            <person name="Narechania A."/>
            <person name="Kim E."/>
        </authorList>
    </citation>
    <scope>NUCLEOTIDE SEQUENCE [LARGE SCALE GENOMIC DNA]</scope>
    <source>
        <strain evidence="1 2">PLY_AMNH</strain>
    </source>
</reference>
<evidence type="ECO:0000313" key="1">
    <source>
        <dbReference type="EMBL" id="KAK3236194.1"/>
    </source>
</evidence>